<feature type="transmembrane region" description="Helical" evidence="1">
    <location>
        <begin position="385"/>
        <end position="404"/>
    </location>
</feature>
<gene>
    <name evidence="2" type="ORF">E0D97_02125</name>
</gene>
<feature type="transmembrane region" description="Helical" evidence="1">
    <location>
        <begin position="123"/>
        <end position="144"/>
    </location>
</feature>
<evidence type="ECO:0000313" key="2">
    <source>
        <dbReference type="EMBL" id="TCD16251.1"/>
    </source>
</evidence>
<protein>
    <submittedName>
        <fullName evidence="2">Uncharacterized protein</fullName>
    </submittedName>
</protein>
<proteinExistence type="predicted"/>
<reference evidence="2 3" key="1">
    <citation type="journal article" date="2015" name="Antonie Van Leeuwenhoek">
        <title>Oricola cellulosilytica gen. nov., sp. nov., a cellulose-degrading bacterium of the family Phyllobacteriaceae isolated from surface seashore water, and emended descriptions of Mesorhizobium loti and Phyllobacterium myrsinacearum.</title>
        <authorList>
            <person name="Hameed A."/>
            <person name="Shahina M."/>
            <person name="Lai W.A."/>
            <person name="Lin S.Y."/>
            <person name="Young L.S."/>
            <person name="Liu Y.C."/>
            <person name="Hsu Y.H."/>
            <person name="Young C.C."/>
        </authorList>
    </citation>
    <scope>NUCLEOTIDE SEQUENCE [LARGE SCALE GENOMIC DNA]</scope>
    <source>
        <strain evidence="2 3">KCTC 52183</strain>
    </source>
</reference>
<dbReference type="AlphaFoldDB" id="A0A4R0PF55"/>
<name>A0A4R0PF55_9HYPH</name>
<dbReference type="RefSeq" id="WP_131564952.1">
    <property type="nucleotide sequence ID" value="NZ_JAINFK010000001.1"/>
</dbReference>
<feature type="transmembrane region" description="Helical" evidence="1">
    <location>
        <begin position="67"/>
        <end position="96"/>
    </location>
</feature>
<feature type="transmembrane region" description="Helical" evidence="1">
    <location>
        <begin position="257"/>
        <end position="277"/>
    </location>
</feature>
<keyword evidence="1" id="KW-1133">Transmembrane helix</keyword>
<evidence type="ECO:0000256" key="1">
    <source>
        <dbReference type="SAM" id="Phobius"/>
    </source>
</evidence>
<accession>A0A4R0PF55</accession>
<keyword evidence="1" id="KW-0472">Membrane</keyword>
<dbReference type="EMBL" id="SJST01000001">
    <property type="protein sequence ID" value="TCD16251.1"/>
    <property type="molecule type" value="Genomic_DNA"/>
</dbReference>
<feature type="transmembrane region" description="Helical" evidence="1">
    <location>
        <begin position="156"/>
        <end position="173"/>
    </location>
</feature>
<feature type="transmembrane region" description="Helical" evidence="1">
    <location>
        <begin position="424"/>
        <end position="441"/>
    </location>
</feature>
<feature type="transmembrane region" description="Helical" evidence="1">
    <location>
        <begin position="40"/>
        <end position="60"/>
    </location>
</feature>
<dbReference type="OrthoDB" id="8110101at2"/>
<dbReference type="Proteomes" id="UP000291301">
    <property type="component" value="Unassembled WGS sequence"/>
</dbReference>
<evidence type="ECO:0000313" key="3">
    <source>
        <dbReference type="Proteomes" id="UP000291301"/>
    </source>
</evidence>
<feature type="transmembrane region" description="Helical" evidence="1">
    <location>
        <begin position="304"/>
        <end position="329"/>
    </location>
</feature>
<sequence length="496" mass="55880">MTSVDTARPQASVTLNPLRWRRKWLDMDRNEAVLRWAQTGWGQTILHVAFLGVLFLLPAVRTKHFVLIAIALVLSAVLPARRMAVLTAVGAVYFLLRPLKHEEHYLVFDELWTSYGTSAPTQIGFVLFGLVFIAFAAAMIRNQVTRKAGFIARRPIQFMLFLCVGLSAATIALPDTHPLFPPAWIFLAYLTGSFFFLGYILLDSRSKLALPIGQQLGFLRPVWAATSVPFKGPAYFRKFEAGNADELAISRLKALKLVVWATILYWAWDIVFNRILYGGLEFPQLDDAIAATAAGADQAVAVRWAIVGAAFLAQIIVFGAYIHAFVAVIRMAGFKVPRGMAKPLASRTISEFWGRYLFYFKELLADFFFYPAFQRYFKRFPRLRIAFATFAAAFVGNILFDVISNSPYFATRGFLSMIEDLSSYIIYAAVLTVGLIWSQIAQKRPKPEDGWWRYDVLPRVQVIVFYALLQVFDDTSGVVPAGERITFFFSLFGVTP</sequence>
<keyword evidence="3" id="KW-1185">Reference proteome</keyword>
<organism evidence="2 3">
    <name type="scientific">Oricola cellulosilytica</name>
    <dbReference type="NCBI Taxonomy" id="1429082"/>
    <lineage>
        <taxon>Bacteria</taxon>
        <taxon>Pseudomonadati</taxon>
        <taxon>Pseudomonadota</taxon>
        <taxon>Alphaproteobacteria</taxon>
        <taxon>Hyphomicrobiales</taxon>
        <taxon>Ahrensiaceae</taxon>
        <taxon>Oricola</taxon>
    </lineage>
</organism>
<keyword evidence="1" id="KW-0812">Transmembrane</keyword>
<comment type="caution">
    <text evidence="2">The sequence shown here is derived from an EMBL/GenBank/DDBJ whole genome shotgun (WGS) entry which is preliminary data.</text>
</comment>
<feature type="transmembrane region" description="Helical" evidence="1">
    <location>
        <begin position="179"/>
        <end position="202"/>
    </location>
</feature>